<dbReference type="Gene3D" id="3.40.50.300">
    <property type="entry name" value="P-loop containing nucleotide triphosphate hydrolases"/>
    <property type="match status" value="1"/>
</dbReference>
<dbReference type="InterPro" id="IPR027417">
    <property type="entry name" value="P-loop_NTPase"/>
</dbReference>
<dbReference type="EMBL" id="JAAHFQ010000058">
    <property type="protein sequence ID" value="NER26929.1"/>
    <property type="molecule type" value="Genomic_DNA"/>
</dbReference>
<gene>
    <name evidence="2" type="ORF">F6J89_04675</name>
</gene>
<keyword evidence="1 2" id="KW-0808">Transferase</keyword>
<comment type="caution">
    <text evidence="2">The sequence shown here is derived from an EMBL/GenBank/DDBJ whole genome shotgun (WGS) entry which is preliminary data.</text>
</comment>
<dbReference type="GO" id="GO:0008476">
    <property type="term" value="F:protein-tyrosine sulfotransferase activity"/>
    <property type="evidence" value="ECO:0007669"/>
    <property type="project" value="InterPro"/>
</dbReference>
<accession>A0A6B3N1G8</accession>
<evidence type="ECO:0000256" key="1">
    <source>
        <dbReference type="ARBA" id="ARBA00022679"/>
    </source>
</evidence>
<organism evidence="2">
    <name type="scientific">Symploca sp. SIO1C4</name>
    <dbReference type="NCBI Taxonomy" id="2607765"/>
    <lineage>
        <taxon>Bacteria</taxon>
        <taxon>Bacillati</taxon>
        <taxon>Cyanobacteriota</taxon>
        <taxon>Cyanophyceae</taxon>
        <taxon>Coleofasciculales</taxon>
        <taxon>Coleofasciculaceae</taxon>
        <taxon>Symploca</taxon>
    </lineage>
</organism>
<dbReference type="Pfam" id="PF13469">
    <property type="entry name" value="Sulfotransfer_3"/>
    <property type="match status" value="1"/>
</dbReference>
<sequence length="333" mass="37846">MPNTLSIADTIKPRLRALKYRWLRWSAEQRAEKVFDSNQTRSKSLAFILGCGRSGTTILGKVFSDHPQVSYLFEPYYLWAAIDRRTDALNLFHNIDASLIMNASHYNENSQLRFNRLISSARGGVQVKLVIEKTPLNAMRIGYINALAPNSKFVHIVRNGVDVCYSINKIANSNSYKITGKPALNQWWGINYAKWKALASDGTASGYYTDNVHNLENNLSRGAYEWLVTLGEIDRWREALDDRLKEFTYDTLTTKPKSTLKDLCEFFEIDSPQSWLDKAVSAISSPRHKQGLTVSLPPAMCKAFNSYQQRYGFSNRAACLEEGQSSFNQTLEI</sequence>
<dbReference type="PANTHER" id="PTHR12788">
    <property type="entry name" value="PROTEIN-TYROSINE SULFOTRANSFERASE 2"/>
    <property type="match status" value="1"/>
</dbReference>
<reference evidence="2" key="1">
    <citation type="submission" date="2019-11" db="EMBL/GenBank/DDBJ databases">
        <title>Genomic insights into an expanded diversity of filamentous marine cyanobacteria reveals the extraordinary biosynthetic potential of Moorea and Okeania.</title>
        <authorList>
            <person name="Ferreira Leao T."/>
            <person name="Wang M."/>
            <person name="Moss N."/>
            <person name="Da Silva R."/>
            <person name="Sanders J."/>
            <person name="Nurk S."/>
            <person name="Gurevich A."/>
            <person name="Humphrey G."/>
            <person name="Reher R."/>
            <person name="Zhu Q."/>
            <person name="Belda-Ferre P."/>
            <person name="Glukhov E."/>
            <person name="Rex R."/>
            <person name="Dorrestein P.C."/>
            <person name="Knight R."/>
            <person name="Pevzner P."/>
            <person name="Gerwick W.H."/>
            <person name="Gerwick L."/>
        </authorList>
    </citation>
    <scope>NUCLEOTIDE SEQUENCE</scope>
    <source>
        <strain evidence="2">SIO1C4</strain>
    </source>
</reference>
<evidence type="ECO:0000313" key="2">
    <source>
        <dbReference type="EMBL" id="NER26929.1"/>
    </source>
</evidence>
<dbReference type="PANTHER" id="PTHR12788:SF10">
    <property type="entry name" value="PROTEIN-TYROSINE SULFOTRANSFERASE"/>
    <property type="match status" value="1"/>
</dbReference>
<dbReference type="AlphaFoldDB" id="A0A6B3N1G8"/>
<protein>
    <submittedName>
        <fullName evidence="2">Sulfotransferase</fullName>
    </submittedName>
</protein>
<dbReference type="InterPro" id="IPR026634">
    <property type="entry name" value="TPST-like"/>
</dbReference>
<dbReference type="SUPFAM" id="SSF52540">
    <property type="entry name" value="P-loop containing nucleoside triphosphate hydrolases"/>
    <property type="match status" value="1"/>
</dbReference>
<name>A0A6B3N1G8_9CYAN</name>
<proteinExistence type="predicted"/>